<dbReference type="AlphaFoldDB" id="A0A397VS62"/>
<dbReference type="Pfam" id="PF07707">
    <property type="entry name" value="BACK"/>
    <property type="match status" value="1"/>
</dbReference>
<name>A0A397VS62_9GLOM</name>
<dbReference type="InterPro" id="IPR006571">
    <property type="entry name" value="TLDc_dom"/>
</dbReference>
<protein>
    <recommendedName>
        <fullName evidence="1">TLDc domain-containing protein</fullName>
    </recommendedName>
</protein>
<organism evidence="2 3">
    <name type="scientific">Gigaspora rosea</name>
    <dbReference type="NCBI Taxonomy" id="44941"/>
    <lineage>
        <taxon>Eukaryota</taxon>
        <taxon>Fungi</taxon>
        <taxon>Fungi incertae sedis</taxon>
        <taxon>Mucoromycota</taxon>
        <taxon>Glomeromycotina</taxon>
        <taxon>Glomeromycetes</taxon>
        <taxon>Diversisporales</taxon>
        <taxon>Gigasporaceae</taxon>
        <taxon>Gigaspora</taxon>
    </lineage>
</organism>
<dbReference type="Proteomes" id="UP000266673">
    <property type="component" value="Unassembled WGS sequence"/>
</dbReference>
<dbReference type="Gene3D" id="1.25.40.420">
    <property type="match status" value="1"/>
</dbReference>
<evidence type="ECO:0000313" key="3">
    <source>
        <dbReference type="Proteomes" id="UP000266673"/>
    </source>
</evidence>
<accession>A0A397VS62</accession>
<feature type="domain" description="TLDc" evidence="1">
    <location>
        <begin position="199"/>
        <end position="388"/>
    </location>
</feature>
<dbReference type="PROSITE" id="PS51886">
    <property type="entry name" value="TLDC"/>
    <property type="match status" value="1"/>
</dbReference>
<keyword evidence="3" id="KW-1185">Reference proteome</keyword>
<dbReference type="Pfam" id="PF07534">
    <property type="entry name" value="TLD"/>
    <property type="match status" value="1"/>
</dbReference>
<comment type="caution">
    <text evidence="2">The sequence shown here is derived from an EMBL/GenBank/DDBJ whole genome shotgun (WGS) entry which is preliminary data.</text>
</comment>
<evidence type="ECO:0000259" key="1">
    <source>
        <dbReference type="PROSITE" id="PS51886"/>
    </source>
</evidence>
<dbReference type="InterPro" id="IPR011705">
    <property type="entry name" value="BACK"/>
</dbReference>
<dbReference type="EMBL" id="QKWP01000292">
    <property type="protein sequence ID" value="RIB22793.1"/>
    <property type="molecule type" value="Genomic_DNA"/>
</dbReference>
<reference evidence="2 3" key="1">
    <citation type="submission" date="2018-06" db="EMBL/GenBank/DDBJ databases">
        <title>Comparative genomics reveals the genomic features of Rhizophagus irregularis, R. cerebriforme, R. diaphanum and Gigaspora rosea, and their symbiotic lifestyle signature.</title>
        <authorList>
            <person name="Morin E."/>
            <person name="San Clemente H."/>
            <person name="Chen E.C.H."/>
            <person name="De La Providencia I."/>
            <person name="Hainaut M."/>
            <person name="Kuo A."/>
            <person name="Kohler A."/>
            <person name="Murat C."/>
            <person name="Tang N."/>
            <person name="Roy S."/>
            <person name="Loubradou J."/>
            <person name="Henrissat B."/>
            <person name="Grigoriev I.V."/>
            <person name="Corradi N."/>
            <person name="Roux C."/>
            <person name="Martin F.M."/>
        </authorList>
    </citation>
    <scope>NUCLEOTIDE SEQUENCE [LARGE SCALE GENOMIC DNA]</scope>
    <source>
        <strain evidence="2 3">DAOM 194757</strain>
    </source>
</reference>
<dbReference type="PANTHER" id="PTHR45774">
    <property type="entry name" value="BTB/POZ DOMAIN-CONTAINING"/>
    <property type="match status" value="1"/>
</dbReference>
<evidence type="ECO:0000313" key="2">
    <source>
        <dbReference type="EMBL" id="RIB22793.1"/>
    </source>
</evidence>
<dbReference type="PANTHER" id="PTHR45774:SF3">
    <property type="entry name" value="BTB (POZ) DOMAIN-CONTAINING 2B-RELATED"/>
    <property type="match status" value="1"/>
</dbReference>
<sequence>MLIAHELLFEELTKYLELHLIESKASWLRLHFTQIYEQSSQNNELLELQNWCNNIIVKYPHKIFNSENFNSLQENALISLIRRDDLQMEEVKIWNYIIKWGIAQNPSLPSEPKDWSQENFQTLKTTLNNFLPLIRYFQMSKEDIINNVQPYYQILEENLWKDILKRLSTSSQTISSKTLPPRVILTQNLPSRLTESFSTVINEEHAAEIASWIDKKEDAYSVRNNPYEFKLLVRGSRDGFTAESFWNLCDKQTNVMVVMKVKGTNEILGGYNPVGWDKSLNGSQYRCNNDSFIFSLKNSKIQNSILSRVTDFGKYNSIYCDLSYGPSFSSGLFMNSPFNVLNNCYCWYNSFETKYERIRNKTYVRSPGSRYGYRSNFSVEEYEVFQIYNKNT</sequence>
<dbReference type="OrthoDB" id="5430411at2759"/>
<gene>
    <name evidence="2" type="ORF">C2G38_945948</name>
</gene>
<proteinExistence type="predicted"/>